<protein>
    <submittedName>
        <fullName evidence="1">Uncharacterized protein</fullName>
    </submittedName>
</protein>
<dbReference type="PANTHER" id="PTHR13333">
    <property type="entry name" value="M-AAA PROTEASE-INTERACTING PROTEIN 1, MITOCHONDRIAL"/>
    <property type="match status" value="1"/>
</dbReference>
<dbReference type="GO" id="GO:0043022">
    <property type="term" value="F:ribosome binding"/>
    <property type="evidence" value="ECO:0007669"/>
    <property type="project" value="TreeGrafter"/>
</dbReference>
<dbReference type="GO" id="GO:0005743">
    <property type="term" value="C:mitochondrial inner membrane"/>
    <property type="evidence" value="ECO:0007669"/>
    <property type="project" value="TreeGrafter"/>
</dbReference>
<dbReference type="PANTHER" id="PTHR13333:SF5">
    <property type="entry name" value="M-AAA PROTEASE-INTERACTING PROTEIN 1, MITOCHONDRIAL"/>
    <property type="match status" value="1"/>
</dbReference>
<dbReference type="GO" id="GO:0032979">
    <property type="term" value="P:protein insertion into mitochondrial inner membrane from matrix"/>
    <property type="evidence" value="ECO:0007669"/>
    <property type="project" value="TreeGrafter"/>
</dbReference>
<accession>A0AA38M9Y5</accession>
<reference evidence="1" key="1">
    <citation type="journal article" date="2023" name="G3 (Bethesda)">
        <title>Whole genome assemblies of Zophobas morio and Tenebrio molitor.</title>
        <authorList>
            <person name="Kaur S."/>
            <person name="Stinson S.A."/>
            <person name="diCenzo G.C."/>
        </authorList>
    </citation>
    <scope>NUCLEOTIDE SEQUENCE</scope>
    <source>
        <strain evidence="1">QUZm001</strain>
    </source>
</reference>
<dbReference type="AlphaFoldDB" id="A0AA38M9Y5"/>
<name>A0AA38M9Y5_9CUCU</name>
<keyword evidence="2" id="KW-1185">Reference proteome</keyword>
<evidence type="ECO:0000313" key="1">
    <source>
        <dbReference type="EMBL" id="KAJ3649025.1"/>
    </source>
</evidence>
<comment type="caution">
    <text evidence="1">The sequence shown here is derived from an EMBL/GenBank/DDBJ whole genome shotgun (WGS) entry which is preliminary data.</text>
</comment>
<gene>
    <name evidence="1" type="ORF">Zmor_020787</name>
</gene>
<organism evidence="1 2">
    <name type="scientific">Zophobas morio</name>
    <dbReference type="NCBI Taxonomy" id="2755281"/>
    <lineage>
        <taxon>Eukaryota</taxon>
        <taxon>Metazoa</taxon>
        <taxon>Ecdysozoa</taxon>
        <taxon>Arthropoda</taxon>
        <taxon>Hexapoda</taxon>
        <taxon>Insecta</taxon>
        <taxon>Pterygota</taxon>
        <taxon>Neoptera</taxon>
        <taxon>Endopterygota</taxon>
        <taxon>Coleoptera</taxon>
        <taxon>Polyphaga</taxon>
        <taxon>Cucujiformia</taxon>
        <taxon>Tenebrionidae</taxon>
        <taxon>Zophobas</taxon>
    </lineage>
</organism>
<sequence>MPKTPDLIYMPHVIRWIKSKLRFKYLKKIWDPEFSEGAFIYGSTRAVCRITEIISNGNTEELEGLMTDSAKIKLQDDINYRLTPTQRKLIVLRPEDIKILVPISVSFNKEGVGKTCKVNLRVLALKWHEVGNENYKLVLVALQTEFLRDYAKTAPREWNISGFSILECAMLSEANRTET</sequence>
<dbReference type="Proteomes" id="UP001168821">
    <property type="component" value="Unassembled WGS sequence"/>
</dbReference>
<evidence type="ECO:0000313" key="2">
    <source>
        <dbReference type="Proteomes" id="UP001168821"/>
    </source>
</evidence>
<dbReference type="EMBL" id="JALNTZ010000006">
    <property type="protein sequence ID" value="KAJ3649025.1"/>
    <property type="molecule type" value="Genomic_DNA"/>
</dbReference>
<proteinExistence type="predicted"/>